<dbReference type="InterPro" id="IPR002346">
    <property type="entry name" value="Mopterin_DH_FAD-bd"/>
</dbReference>
<keyword evidence="6" id="KW-1185">Reference proteome</keyword>
<dbReference type="InterPro" id="IPR036318">
    <property type="entry name" value="FAD-bd_PCMH-like_sf"/>
</dbReference>
<dbReference type="OrthoDB" id="9793944at2"/>
<dbReference type="Gene3D" id="3.30.465.10">
    <property type="match status" value="1"/>
</dbReference>
<evidence type="ECO:0000256" key="1">
    <source>
        <dbReference type="ARBA" id="ARBA00022630"/>
    </source>
</evidence>
<organism evidence="5 6">
    <name type="scientific">Jiangella aurantiaca</name>
    <dbReference type="NCBI Taxonomy" id="2530373"/>
    <lineage>
        <taxon>Bacteria</taxon>
        <taxon>Bacillati</taxon>
        <taxon>Actinomycetota</taxon>
        <taxon>Actinomycetes</taxon>
        <taxon>Jiangellales</taxon>
        <taxon>Jiangellaceae</taxon>
        <taxon>Jiangella</taxon>
    </lineage>
</organism>
<comment type="caution">
    <text evidence="5">The sequence shown here is derived from an EMBL/GenBank/DDBJ whole genome shotgun (WGS) entry which is preliminary data.</text>
</comment>
<dbReference type="PANTHER" id="PTHR42659">
    <property type="entry name" value="XANTHINE DEHYDROGENASE SUBUNIT C-RELATED"/>
    <property type="match status" value="1"/>
</dbReference>
<dbReference type="InterPro" id="IPR016166">
    <property type="entry name" value="FAD-bd_PCMH"/>
</dbReference>
<proteinExistence type="predicted"/>
<feature type="domain" description="FAD-binding PCMH-type" evidence="4">
    <location>
        <begin position="1"/>
        <end position="177"/>
    </location>
</feature>
<gene>
    <name evidence="5" type="ORF">E1262_07110</name>
</gene>
<reference evidence="5 6" key="1">
    <citation type="submission" date="2019-02" db="EMBL/GenBank/DDBJ databases">
        <title>Draft genome sequences of novel Actinobacteria.</title>
        <authorList>
            <person name="Sahin N."/>
            <person name="Ay H."/>
            <person name="Saygin H."/>
        </authorList>
    </citation>
    <scope>NUCLEOTIDE SEQUENCE [LARGE SCALE GENOMIC DNA]</scope>
    <source>
        <strain evidence="5 6">8K307</strain>
    </source>
</reference>
<dbReference type="RefSeq" id="WP_132102425.1">
    <property type="nucleotide sequence ID" value="NZ_SMLB01000006.1"/>
</dbReference>
<sequence length="302" mass="31176">MKPAGFTYHRPATVDDAVAVLAEVGPAGKVLAGGQSLVPLLNMRLAAPEHLVDVNRLSDLAYVRADGDGVTVGALARHADVERDEAAYAVLPLLRDTLRHVAHPTIRNRGTTVGSIAHADPAGELTAVLALLAGTVTLRSAAGERTVTAADFFTGPMSTCAGAAELVTSVTFPVPEGRTGTVWTEVARRHGDYAVCGTGVVVTLDDDLRVAGARAAYVSVGPEPVVLDLTEAVAGEMHDAADWPAAGRLAAGRLDPDDDIHATAAYRTRLAEVLTTRALREAAGRAAGATTAARREASGGDQ</sequence>
<keyword evidence="2" id="KW-0274">FAD</keyword>
<dbReference type="InterPro" id="IPR016167">
    <property type="entry name" value="FAD-bd_PCMH_sub1"/>
</dbReference>
<evidence type="ECO:0000313" key="6">
    <source>
        <dbReference type="Proteomes" id="UP000295217"/>
    </source>
</evidence>
<dbReference type="SUPFAM" id="SSF56176">
    <property type="entry name" value="FAD-binding/transporter-associated domain-like"/>
    <property type="match status" value="1"/>
</dbReference>
<evidence type="ECO:0000259" key="4">
    <source>
        <dbReference type="PROSITE" id="PS51387"/>
    </source>
</evidence>
<dbReference type="PANTHER" id="PTHR42659:SF2">
    <property type="entry name" value="XANTHINE DEHYDROGENASE SUBUNIT C-RELATED"/>
    <property type="match status" value="1"/>
</dbReference>
<dbReference type="SUPFAM" id="SSF55447">
    <property type="entry name" value="CO dehydrogenase flavoprotein C-terminal domain-like"/>
    <property type="match status" value="1"/>
</dbReference>
<dbReference type="AlphaFoldDB" id="A0A4R5AG31"/>
<name>A0A4R5AG31_9ACTN</name>
<dbReference type="SMART" id="SM01092">
    <property type="entry name" value="CO_deh_flav_C"/>
    <property type="match status" value="1"/>
</dbReference>
<keyword evidence="1" id="KW-0285">Flavoprotein</keyword>
<dbReference type="Gene3D" id="3.30.390.50">
    <property type="entry name" value="CO dehydrogenase flavoprotein, C-terminal domain"/>
    <property type="match status" value="1"/>
</dbReference>
<dbReference type="InterPro" id="IPR005107">
    <property type="entry name" value="CO_DH_flav_C"/>
</dbReference>
<dbReference type="Pfam" id="PF03450">
    <property type="entry name" value="CO_deh_flav_C"/>
    <property type="match status" value="1"/>
</dbReference>
<dbReference type="InterPro" id="IPR051312">
    <property type="entry name" value="Diverse_Substr_Oxidored"/>
</dbReference>
<dbReference type="Pfam" id="PF00941">
    <property type="entry name" value="FAD_binding_5"/>
    <property type="match status" value="1"/>
</dbReference>
<evidence type="ECO:0000256" key="2">
    <source>
        <dbReference type="ARBA" id="ARBA00022827"/>
    </source>
</evidence>
<dbReference type="InterPro" id="IPR016169">
    <property type="entry name" value="FAD-bd_PCMH_sub2"/>
</dbReference>
<accession>A0A4R5AG31</accession>
<evidence type="ECO:0000313" key="5">
    <source>
        <dbReference type="EMBL" id="TDD71361.1"/>
    </source>
</evidence>
<dbReference type="InterPro" id="IPR036683">
    <property type="entry name" value="CO_DH_flav_C_dom_sf"/>
</dbReference>
<dbReference type="EMBL" id="SMLB01000006">
    <property type="protein sequence ID" value="TDD71361.1"/>
    <property type="molecule type" value="Genomic_DNA"/>
</dbReference>
<dbReference type="GO" id="GO:0071949">
    <property type="term" value="F:FAD binding"/>
    <property type="evidence" value="ECO:0007669"/>
    <property type="project" value="InterPro"/>
</dbReference>
<evidence type="ECO:0000256" key="3">
    <source>
        <dbReference type="ARBA" id="ARBA00023002"/>
    </source>
</evidence>
<dbReference type="Gene3D" id="3.30.43.10">
    <property type="entry name" value="Uridine Diphospho-n-acetylenolpyruvylglucosamine Reductase, domain 2"/>
    <property type="match status" value="1"/>
</dbReference>
<dbReference type="GO" id="GO:0016491">
    <property type="term" value="F:oxidoreductase activity"/>
    <property type="evidence" value="ECO:0007669"/>
    <property type="project" value="UniProtKB-KW"/>
</dbReference>
<protein>
    <submittedName>
        <fullName evidence="5">Xanthine dehydrogenase family protein subunit M</fullName>
    </submittedName>
</protein>
<keyword evidence="3" id="KW-0560">Oxidoreductase</keyword>
<dbReference type="PROSITE" id="PS51387">
    <property type="entry name" value="FAD_PCMH"/>
    <property type="match status" value="1"/>
</dbReference>
<dbReference type="Proteomes" id="UP000295217">
    <property type="component" value="Unassembled WGS sequence"/>
</dbReference>